<evidence type="ECO:0000313" key="3">
    <source>
        <dbReference type="Proteomes" id="UP001597510"/>
    </source>
</evidence>
<keyword evidence="1" id="KW-1133">Transmembrane helix</keyword>
<sequence>MLKRYLYASVAGISIGLVTIYVLPAEFELFLWPVLIVVIGYFAARTADQGLFWLGFRYAIVVGISISFTHLILTNDYFLSHPEEKQHIEDYNRSLAPQLVLLMWAPVYWLILGALSGLLTVLWSKVNKAD</sequence>
<dbReference type="RefSeq" id="WP_340235412.1">
    <property type="nucleotide sequence ID" value="NZ_JBBEWC010000004.1"/>
</dbReference>
<proteinExistence type="predicted"/>
<accession>A0ABW5J3B1</accession>
<organism evidence="2 3">
    <name type="scientific">Emticicia soli</name>
    <dbReference type="NCBI Taxonomy" id="2027878"/>
    <lineage>
        <taxon>Bacteria</taxon>
        <taxon>Pseudomonadati</taxon>
        <taxon>Bacteroidota</taxon>
        <taxon>Cytophagia</taxon>
        <taxon>Cytophagales</taxon>
        <taxon>Leadbetterellaceae</taxon>
        <taxon>Emticicia</taxon>
    </lineage>
</organism>
<dbReference type="EMBL" id="JBHULC010000004">
    <property type="protein sequence ID" value="MFD2520003.1"/>
    <property type="molecule type" value="Genomic_DNA"/>
</dbReference>
<feature type="transmembrane region" description="Helical" evidence="1">
    <location>
        <begin position="29"/>
        <end position="44"/>
    </location>
</feature>
<evidence type="ECO:0000313" key="2">
    <source>
        <dbReference type="EMBL" id="MFD2520003.1"/>
    </source>
</evidence>
<protein>
    <submittedName>
        <fullName evidence="2">Uncharacterized protein</fullName>
    </submittedName>
</protein>
<keyword evidence="1" id="KW-0472">Membrane</keyword>
<reference evidence="3" key="1">
    <citation type="journal article" date="2019" name="Int. J. Syst. Evol. Microbiol.">
        <title>The Global Catalogue of Microorganisms (GCM) 10K type strain sequencing project: providing services to taxonomists for standard genome sequencing and annotation.</title>
        <authorList>
            <consortium name="The Broad Institute Genomics Platform"/>
            <consortium name="The Broad Institute Genome Sequencing Center for Infectious Disease"/>
            <person name="Wu L."/>
            <person name="Ma J."/>
        </authorList>
    </citation>
    <scope>NUCLEOTIDE SEQUENCE [LARGE SCALE GENOMIC DNA]</scope>
    <source>
        <strain evidence="3">KCTC 52344</strain>
    </source>
</reference>
<feature type="transmembrane region" description="Helical" evidence="1">
    <location>
        <begin position="51"/>
        <end position="73"/>
    </location>
</feature>
<gene>
    <name evidence="2" type="ORF">ACFSR2_03845</name>
</gene>
<keyword evidence="3" id="KW-1185">Reference proteome</keyword>
<name>A0ABW5J3B1_9BACT</name>
<evidence type="ECO:0000256" key="1">
    <source>
        <dbReference type="SAM" id="Phobius"/>
    </source>
</evidence>
<comment type="caution">
    <text evidence="2">The sequence shown here is derived from an EMBL/GenBank/DDBJ whole genome shotgun (WGS) entry which is preliminary data.</text>
</comment>
<keyword evidence="1" id="KW-0812">Transmembrane</keyword>
<feature type="transmembrane region" description="Helical" evidence="1">
    <location>
        <begin position="101"/>
        <end position="123"/>
    </location>
</feature>
<dbReference type="Proteomes" id="UP001597510">
    <property type="component" value="Unassembled WGS sequence"/>
</dbReference>
<feature type="transmembrane region" description="Helical" evidence="1">
    <location>
        <begin position="5"/>
        <end position="23"/>
    </location>
</feature>